<dbReference type="GO" id="GO:0009295">
    <property type="term" value="C:nucleoid"/>
    <property type="evidence" value="ECO:0007669"/>
    <property type="project" value="UniProtKB-SubCell"/>
</dbReference>
<accession>A0A9X3YZ19</accession>
<dbReference type="RefSeq" id="WP_104549161.1">
    <property type="nucleotide sequence ID" value="NZ_CP168173.1"/>
</dbReference>
<dbReference type="Gene3D" id="4.10.430.10">
    <property type="entry name" value="Histone-like protein H-NS, C-terminal domain"/>
    <property type="match status" value="1"/>
</dbReference>
<comment type="subcellular location">
    <subcellularLocation>
        <location evidence="1">Cytoplasm</location>
        <location evidence="1">Nucleoid</location>
    </subcellularLocation>
</comment>
<evidence type="ECO:0000313" key="8">
    <source>
        <dbReference type="Proteomes" id="UP001140230"/>
    </source>
</evidence>
<dbReference type="GO" id="GO:0003680">
    <property type="term" value="F:minor groove of adenine-thymine-rich DNA binding"/>
    <property type="evidence" value="ECO:0007669"/>
    <property type="project" value="TreeGrafter"/>
</dbReference>
<dbReference type="SUPFAM" id="SSF81273">
    <property type="entry name" value="H-NS histone-like proteins"/>
    <property type="match status" value="1"/>
</dbReference>
<reference evidence="7" key="1">
    <citation type="journal article" date="2022" name="Phytopathology">
        <title>Whole genome sequencing-based tracing of a 2022 introduction and outbreak of Xanthomonas hortorum pv. pelargonii.</title>
        <authorList>
            <person name="Iruegas Bocardo F."/>
            <person name="Weisberg A.J."/>
            <person name="Riutta E.R."/>
            <person name="Kilday K.B."/>
            <person name="Bonkowski J.C."/>
            <person name="Creswell T.C."/>
            <person name="Daughtrey M."/>
            <person name="Rane K.K."/>
            <person name="Grunwald N.J."/>
            <person name="Chang J.H."/>
            <person name="Putnam M."/>
        </authorList>
    </citation>
    <scope>NUCLEOTIDE SEQUENCE</scope>
    <source>
        <strain evidence="7">22-338</strain>
    </source>
</reference>
<evidence type="ECO:0000313" key="7">
    <source>
        <dbReference type="EMBL" id="MDC8637175.1"/>
    </source>
</evidence>
<organism evidence="7 8">
    <name type="scientific">Xanthomonas hortorum pv. hederae</name>
    <dbReference type="NCBI Taxonomy" id="453603"/>
    <lineage>
        <taxon>Bacteria</taxon>
        <taxon>Pseudomonadati</taxon>
        <taxon>Pseudomonadota</taxon>
        <taxon>Gammaproteobacteria</taxon>
        <taxon>Lysobacterales</taxon>
        <taxon>Lysobacteraceae</taxon>
        <taxon>Xanthomonas</taxon>
    </lineage>
</organism>
<keyword evidence="3" id="KW-0963">Cytoplasm</keyword>
<protein>
    <submittedName>
        <fullName evidence="7">H-NS histone family protein</fullName>
    </submittedName>
</protein>
<dbReference type="GO" id="GO:0005829">
    <property type="term" value="C:cytosol"/>
    <property type="evidence" value="ECO:0007669"/>
    <property type="project" value="TreeGrafter"/>
</dbReference>
<feature type="region of interest" description="Disordered" evidence="5">
    <location>
        <begin position="65"/>
        <end position="98"/>
    </location>
</feature>
<comment type="caution">
    <text evidence="7">The sequence shown here is derived from an EMBL/GenBank/DDBJ whole genome shotgun (WGS) entry which is preliminary data.</text>
</comment>
<evidence type="ECO:0000256" key="3">
    <source>
        <dbReference type="ARBA" id="ARBA00022490"/>
    </source>
</evidence>
<dbReference type="InterPro" id="IPR027444">
    <property type="entry name" value="H-NS_C_dom"/>
</dbReference>
<evidence type="ECO:0000256" key="4">
    <source>
        <dbReference type="ARBA" id="ARBA00023125"/>
    </source>
</evidence>
<feature type="domain" description="DNA-binding protein H-NS-like C-terminal" evidence="6">
    <location>
        <begin position="69"/>
        <end position="118"/>
    </location>
</feature>
<dbReference type="SMART" id="SM00528">
    <property type="entry name" value="HNS"/>
    <property type="match status" value="1"/>
</dbReference>
<dbReference type="EMBL" id="JANWTP010000009">
    <property type="protein sequence ID" value="MDC8637175.1"/>
    <property type="molecule type" value="Genomic_DNA"/>
</dbReference>
<dbReference type="AlphaFoldDB" id="A0A9X3YZ19"/>
<sequence>MIDLTGLSVKQLDAVVQSAQQRKEFLQKRPSAARVRAQVVKYVAGYGYSIEELFGSAPSRRTAAARRAPVKRAGTSGKVPAKYRNPANPDETWSGRGRAPRWLAAQLAKGKKIDRFLIKD</sequence>
<dbReference type="GO" id="GO:0032993">
    <property type="term" value="C:protein-DNA complex"/>
    <property type="evidence" value="ECO:0007669"/>
    <property type="project" value="TreeGrafter"/>
</dbReference>
<evidence type="ECO:0000256" key="5">
    <source>
        <dbReference type="SAM" id="MobiDB-lite"/>
    </source>
</evidence>
<evidence type="ECO:0000256" key="1">
    <source>
        <dbReference type="ARBA" id="ARBA00004453"/>
    </source>
</evidence>
<evidence type="ECO:0000259" key="6">
    <source>
        <dbReference type="SMART" id="SM00528"/>
    </source>
</evidence>
<dbReference type="PANTHER" id="PTHR38097:SF2">
    <property type="entry name" value="DNA-BINDING PROTEIN STPA"/>
    <property type="match status" value="1"/>
</dbReference>
<dbReference type="GO" id="GO:0001217">
    <property type="term" value="F:DNA-binding transcription repressor activity"/>
    <property type="evidence" value="ECO:0007669"/>
    <property type="project" value="TreeGrafter"/>
</dbReference>
<dbReference type="GO" id="GO:0000976">
    <property type="term" value="F:transcription cis-regulatory region binding"/>
    <property type="evidence" value="ECO:0007669"/>
    <property type="project" value="TreeGrafter"/>
</dbReference>
<dbReference type="GO" id="GO:0003681">
    <property type="term" value="F:bent DNA binding"/>
    <property type="evidence" value="ECO:0007669"/>
    <property type="project" value="TreeGrafter"/>
</dbReference>
<dbReference type="PANTHER" id="PTHR38097">
    <property type="match status" value="1"/>
</dbReference>
<comment type="similarity">
    <text evidence="2">Belongs to the histone-like protein H-NS family.</text>
</comment>
<name>A0A9X3YZ19_9XANT</name>
<dbReference type="InterPro" id="IPR037150">
    <property type="entry name" value="H-NS_C_dom_sf"/>
</dbReference>
<proteinExistence type="inferred from homology"/>
<dbReference type="Pfam" id="PF00816">
    <property type="entry name" value="Histone_HNS"/>
    <property type="match status" value="1"/>
</dbReference>
<evidence type="ECO:0000256" key="2">
    <source>
        <dbReference type="ARBA" id="ARBA00010610"/>
    </source>
</evidence>
<gene>
    <name evidence="7" type="ORF">NY667_04970</name>
</gene>
<dbReference type="Proteomes" id="UP001140230">
    <property type="component" value="Unassembled WGS sequence"/>
</dbReference>
<keyword evidence="4" id="KW-0238">DNA-binding</keyword>
<reference evidence="7" key="2">
    <citation type="submission" date="2022-08" db="EMBL/GenBank/DDBJ databases">
        <authorList>
            <person name="Iruegas-Bocardo F."/>
            <person name="Weisberg A.J."/>
            <person name="Riutta E.R."/>
            <person name="Kilday K."/>
            <person name="Bonkowski J.C."/>
            <person name="Creswell T."/>
            <person name="Daughtrey M.L."/>
            <person name="Rane K."/>
            <person name="Grunwald N.J."/>
            <person name="Chang J.H."/>
            <person name="Putnam M.L."/>
        </authorList>
    </citation>
    <scope>NUCLEOTIDE SEQUENCE</scope>
    <source>
        <strain evidence="7">22-338</strain>
    </source>
</reference>